<comment type="caution">
    <text evidence="1">The sequence shown here is derived from an EMBL/GenBank/DDBJ whole genome shotgun (WGS) entry which is preliminary data.</text>
</comment>
<dbReference type="NCBIfam" id="TIGR02453">
    <property type="entry name" value="TIGR02453 family protein"/>
    <property type="match status" value="1"/>
</dbReference>
<gene>
    <name evidence="1" type="ORF">C8N24_3237</name>
</gene>
<dbReference type="InterPro" id="IPR012808">
    <property type="entry name" value="CHP02453"/>
</dbReference>
<dbReference type="OrthoDB" id="9794241at2"/>
<dbReference type="Proteomes" id="UP000278962">
    <property type="component" value="Unassembled WGS sequence"/>
</dbReference>
<dbReference type="AlphaFoldDB" id="A0A660LJD9"/>
<dbReference type="PIRSF" id="PIRSF028451">
    <property type="entry name" value="UCP028451"/>
    <property type="match status" value="1"/>
</dbReference>
<dbReference type="EMBL" id="RBIL01000001">
    <property type="protein sequence ID" value="RKQ93374.1"/>
    <property type="molecule type" value="Genomic_DNA"/>
</dbReference>
<reference evidence="1 2" key="1">
    <citation type="submission" date="2018-10" db="EMBL/GenBank/DDBJ databases">
        <title>Genomic Encyclopedia of Archaeal and Bacterial Type Strains, Phase II (KMG-II): from individual species to whole genera.</title>
        <authorList>
            <person name="Goeker M."/>
        </authorList>
    </citation>
    <scope>NUCLEOTIDE SEQUENCE [LARGE SCALE GENOMIC DNA]</scope>
    <source>
        <strain evidence="1 2">DSM 14954</strain>
    </source>
</reference>
<proteinExistence type="predicted"/>
<accession>A0A660LJD9</accession>
<dbReference type="RefSeq" id="WP_121251433.1">
    <property type="nucleotide sequence ID" value="NZ_RBIL01000001.1"/>
</dbReference>
<organism evidence="1 2">
    <name type="scientific">Solirubrobacter pauli</name>
    <dbReference type="NCBI Taxonomy" id="166793"/>
    <lineage>
        <taxon>Bacteria</taxon>
        <taxon>Bacillati</taxon>
        <taxon>Actinomycetota</taxon>
        <taxon>Thermoleophilia</taxon>
        <taxon>Solirubrobacterales</taxon>
        <taxon>Solirubrobacteraceae</taxon>
        <taxon>Solirubrobacter</taxon>
    </lineage>
</organism>
<evidence type="ECO:0000313" key="2">
    <source>
        <dbReference type="Proteomes" id="UP000278962"/>
    </source>
</evidence>
<dbReference type="PANTHER" id="PTHR36452">
    <property type="entry name" value="CHROMOSOME 12, WHOLE GENOME SHOTGUN SEQUENCE"/>
    <property type="match status" value="1"/>
</dbReference>
<dbReference type="Pfam" id="PF09365">
    <property type="entry name" value="DUF2461"/>
    <property type="match status" value="1"/>
</dbReference>
<evidence type="ECO:0000313" key="1">
    <source>
        <dbReference type="EMBL" id="RKQ93374.1"/>
    </source>
</evidence>
<dbReference type="InterPro" id="IPR015996">
    <property type="entry name" value="UCP028451"/>
</dbReference>
<protein>
    <submittedName>
        <fullName evidence="1">Uncharacterized protein (TIGR02453 family)</fullName>
    </submittedName>
</protein>
<sequence>MTDLEPSFSPALFTFLRDLAANNDRSWFADNKDRYVAEVQEPALAFVEDVGMRLPEEISPHFVADARTTGGSVFRIYRDTRFSKDKTPYKTHTGIQFRHARTRDVHAPGFYLHLEPGNVFMACGTWHPEREVLHLIRTAIAGKPARWTGLVEGLSPLYTLGGEALKRPPAGFDRDHPLIEELKRKDFIAYSPLTEEDVVSPGFLDLYLERCAAAGDFMRFLCESTRVAY</sequence>
<name>A0A660LJD9_9ACTN</name>
<keyword evidence="2" id="KW-1185">Reference proteome</keyword>
<dbReference type="PANTHER" id="PTHR36452:SF1">
    <property type="entry name" value="DUF2461 DOMAIN-CONTAINING PROTEIN"/>
    <property type="match status" value="1"/>
</dbReference>